<dbReference type="Pfam" id="PF02424">
    <property type="entry name" value="ApbE"/>
    <property type="match status" value="1"/>
</dbReference>
<keyword evidence="5 10" id="KW-0479">Metal-binding</keyword>
<evidence type="ECO:0000256" key="11">
    <source>
        <dbReference type="PIRSR" id="PIRSR006268-2"/>
    </source>
</evidence>
<evidence type="ECO:0000256" key="1">
    <source>
        <dbReference type="ARBA" id="ARBA00011955"/>
    </source>
</evidence>
<organism evidence="12 13">
    <name type="scientific">Fibrella aquatilis</name>
    <dbReference type="NCBI Taxonomy" id="2817059"/>
    <lineage>
        <taxon>Bacteria</taxon>
        <taxon>Pseudomonadati</taxon>
        <taxon>Bacteroidota</taxon>
        <taxon>Cytophagia</taxon>
        <taxon>Cytophagales</taxon>
        <taxon>Spirosomataceae</taxon>
        <taxon>Fibrella</taxon>
    </lineage>
</organism>
<evidence type="ECO:0000313" key="13">
    <source>
        <dbReference type="Proteomes" id="UP000664795"/>
    </source>
</evidence>
<accession>A0A939K0U1</accession>
<dbReference type="InterPro" id="IPR024932">
    <property type="entry name" value="ApbE"/>
</dbReference>
<sequence length="295" mass="32705">MGTGFTVILYAPDSLIAQRANATVSARMDTLNQIMSDYLDGSEINRLSETSGAASRGQNRWVSVSPTLFDVLTKAITTARQTGGRYDPTVGPLAQLWRRAVRQRQFPTARERRTARRAVSWRYVQFDATKQAILLEKPGMRLDLGGIGQGYAIDEAQKVLHQHGLHRFLLDLGGDILAGEAPPTQPAGWRIGLSSGKAQRETVTGTDTASIWLKNAAITTSGDLERHLDINGHRYSHIMNPRSGLGLRHFVQTTVLAPTGTYADALTKAFSVAKPFMRKRLLRRFPQVRVWIVEK</sequence>
<comment type="caution">
    <text evidence="12">The sequence shown here is derived from an EMBL/GenBank/DDBJ whole genome shotgun (WGS) entry which is preliminary data.</text>
</comment>
<dbReference type="EC" id="2.7.1.180" evidence="1 10"/>
<gene>
    <name evidence="12" type="ORF">J2I48_17515</name>
</gene>
<comment type="cofactor">
    <cofactor evidence="11">
        <name>Mg(2+)</name>
        <dbReference type="ChEBI" id="CHEBI:18420"/>
    </cofactor>
    <cofactor evidence="11">
        <name>Mn(2+)</name>
        <dbReference type="ChEBI" id="CHEBI:29035"/>
    </cofactor>
    <text evidence="11">Magnesium. Can also use manganese.</text>
</comment>
<comment type="similarity">
    <text evidence="10">Belongs to the ApbE family.</text>
</comment>
<keyword evidence="13" id="KW-1185">Reference proteome</keyword>
<dbReference type="AlphaFoldDB" id="A0A939K0U1"/>
<evidence type="ECO:0000256" key="5">
    <source>
        <dbReference type="ARBA" id="ARBA00022723"/>
    </source>
</evidence>
<keyword evidence="6 10" id="KW-0274">FAD</keyword>
<evidence type="ECO:0000256" key="6">
    <source>
        <dbReference type="ARBA" id="ARBA00022827"/>
    </source>
</evidence>
<dbReference type="EMBL" id="JAFMYU010000015">
    <property type="protein sequence ID" value="MBO0932813.1"/>
    <property type="molecule type" value="Genomic_DNA"/>
</dbReference>
<evidence type="ECO:0000256" key="2">
    <source>
        <dbReference type="ARBA" id="ARBA00016337"/>
    </source>
</evidence>
<reference evidence="12 13" key="1">
    <citation type="submission" date="2021-03" db="EMBL/GenBank/DDBJ databases">
        <title>Fibrella sp. HMF5036 genome sequencing and assembly.</title>
        <authorList>
            <person name="Kang H."/>
            <person name="Kim H."/>
            <person name="Bae S."/>
            <person name="Joh K."/>
        </authorList>
    </citation>
    <scope>NUCLEOTIDE SEQUENCE [LARGE SCALE GENOMIC DNA]</scope>
    <source>
        <strain evidence="12 13">HMF5036</strain>
    </source>
</reference>
<dbReference type="PIRSF" id="PIRSF006268">
    <property type="entry name" value="ApbE"/>
    <property type="match status" value="1"/>
</dbReference>
<keyword evidence="7 10" id="KW-0460">Magnesium</keyword>
<evidence type="ECO:0000256" key="7">
    <source>
        <dbReference type="ARBA" id="ARBA00022842"/>
    </source>
</evidence>
<dbReference type="GO" id="GO:0046872">
    <property type="term" value="F:metal ion binding"/>
    <property type="evidence" value="ECO:0007669"/>
    <property type="project" value="UniProtKB-UniRule"/>
</dbReference>
<evidence type="ECO:0000256" key="10">
    <source>
        <dbReference type="PIRNR" id="PIRNR006268"/>
    </source>
</evidence>
<proteinExistence type="inferred from homology"/>
<evidence type="ECO:0000313" key="12">
    <source>
        <dbReference type="EMBL" id="MBO0932813.1"/>
    </source>
</evidence>
<evidence type="ECO:0000256" key="4">
    <source>
        <dbReference type="ARBA" id="ARBA00022679"/>
    </source>
</evidence>
<dbReference type="InterPro" id="IPR003374">
    <property type="entry name" value="ApbE-like_sf"/>
</dbReference>
<dbReference type="PANTHER" id="PTHR30040:SF2">
    <property type="entry name" value="FAD:PROTEIN FMN TRANSFERASE"/>
    <property type="match status" value="1"/>
</dbReference>
<dbReference type="Gene3D" id="3.10.520.10">
    <property type="entry name" value="ApbE-like domains"/>
    <property type="match status" value="1"/>
</dbReference>
<evidence type="ECO:0000256" key="3">
    <source>
        <dbReference type="ARBA" id="ARBA00022630"/>
    </source>
</evidence>
<dbReference type="Proteomes" id="UP000664795">
    <property type="component" value="Unassembled WGS sequence"/>
</dbReference>
<dbReference type="GO" id="GO:0016740">
    <property type="term" value="F:transferase activity"/>
    <property type="evidence" value="ECO:0007669"/>
    <property type="project" value="UniProtKB-UniRule"/>
</dbReference>
<name>A0A939K0U1_9BACT</name>
<evidence type="ECO:0000256" key="8">
    <source>
        <dbReference type="ARBA" id="ARBA00031306"/>
    </source>
</evidence>
<dbReference type="SUPFAM" id="SSF143631">
    <property type="entry name" value="ApbE-like"/>
    <property type="match status" value="1"/>
</dbReference>
<keyword evidence="4 10" id="KW-0808">Transferase</keyword>
<protein>
    <recommendedName>
        <fullName evidence="2 10">FAD:protein FMN transferase</fullName>
        <ecNumber evidence="1 10">2.7.1.180</ecNumber>
    </recommendedName>
    <alternativeName>
        <fullName evidence="8 10">Flavin transferase</fullName>
    </alternativeName>
</protein>
<dbReference type="PANTHER" id="PTHR30040">
    <property type="entry name" value="THIAMINE BIOSYNTHESIS LIPOPROTEIN APBE"/>
    <property type="match status" value="1"/>
</dbReference>
<evidence type="ECO:0000256" key="9">
    <source>
        <dbReference type="ARBA" id="ARBA00048540"/>
    </source>
</evidence>
<feature type="binding site" evidence="11">
    <location>
        <position position="264"/>
    </location>
    <ligand>
        <name>Mg(2+)</name>
        <dbReference type="ChEBI" id="CHEBI:18420"/>
    </ligand>
</feature>
<comment type="catalytic activity">
    <reaction evidence="9 10">
        <text>L-threonyl-[protein] + FAD = FMN-L-threonyl-[protein] + AMP + H(+)</text>
        <dbReference type="Rhea" id="RHEA:36847"/>
        <dbReference type="Rhea" id="RHEA-COMP:11060"/>
        <dbReference type="Rhea" id="RHEA-COMP:11061"/>
        <dbReference type="ChEBI" id="CHEBI:15378"/>
        <dbReference type="ChEBI" id="CHEBI:30013"/>
        <dbReference type="ChEBI" id="CHEBI:57692"/>
        <dbReference type="ChEBI" id="CHEBI:74257"/>
        <dbReference type="ChEBI" id="CHEBI:456215"/>
        <dbReference type="EC" id="2.7.1.180"/>
    </reaction>
</comment>
<feature type="binding site" evidence="11">
    <location>
        <position position="146"/>
    </location>
    <ligand>
        <name>Mg(2+)</name>
        <dbReference type="ChEBI" id="CHEBI:18420"/>
    </ligand>
</feature>
<keyword evidence="3 10" id="KW-0285">Flavoprotein</keyword>